<organism evidence="3 4">
    <name type="scientific">Cuscuta epithymum</name>
    <dbReference type="NCBI Taxonomy" id="186058"/>
    <lineage>
        <taxon>Eukaryota</taxon>
        <taxon>Viridiplantae</taxon>
        <taxon>Streptophyta</taxon>
        <taxon>Embryophyta</taxon>
        <taxon>Tracheophyta</taxon>
        <taxon>Spermatophyta</taxon>
        <taxon>Magnoliopsida</taxon>
        <taxon>eudicotyledons</taxon>
        <taxon>Gunneridae</taxon>
        <taxon>Pentapetalae</taxon>
        <taxon>asterids</taxon>
        <taxon>lamiids</taxon>
        <taxon>Solanales</taxon>
        <taxon>Convolvulaceae</taxon>
        <taxon>Cuscuteae</taxon>
        <taxon>Cuscuta</taxon>
        <taxon>Cuscuta subgen. Cuscuta</taxon>
    </lineage>
</organism>
<evidence type="ECO:0000259" key="1">
    <source>
        <dbReference type="Pfam" id="PF05699"/>
    </source>
</evidence>
<dbReference type="Pfam" id="PF14372">
    <property type="entry name" value="hAT-like_RNase-H"/>
    <property type="match status" value="1"/>
</dbReference>
<accession>A0AAV0DP33</accession>
<evidence type="ECO:0000313" key="4">
    <source>
        <dbReference type="Proteomes" id="UP001152523"/>
    </source>
</evidence>
<dbReference type="Pfam" id="PF05699">
    <property type="entry name" value="Dimer_Tnp_hAT"/>
    <property type="match status" value="1"/>
</dbReference>
<name>A0AAV0DP33_9ASTE</name>
<dbReference type="InterPro" id="IPR012337">
    <property type="entry name" value="RNaseH-like_sf"/>
</dbReference>
<dbReference type="AlphaFoldDB" id="A0AAV0DP33"/>
<gene>
    <name evidence="3" type="ORF">CEPIT_LOCUS17240</name>
</gene>
<dbReference type="InterPro" id="IPR025525">
    <property type="entry name" value="hAT-like_transposase_RNase-H"/>
</dbReference>
<sequence>MKCTKDWGIEHKIFTISVDNASNNDVALRIAKVIWRVKHVLDENEASPNEFVKNMVKKMKEKFDKYWGSCNLLMAIGAILDPRFQMRLVEFAFNKLYTVSESRINLKTVRDALYDLFSEYVEHDHLKARKHNSSSPIENPCPSHLSSMSKGKLIPSGLTMFDDYLNSVQHDAPLKSELDIYLEEGVFRCQEGDVTSEFDALAWWKSQELKFKILSKLARDVLAIPISTVASEATFSAGTRVLDPYHANLSCDMVEVLICGGDWVRQLHGIRKAMKTYEEELPIEVLLIN</sequence>
<feature type="domain" description="HAT C-terminal dimerisation" evidence="1">
    <location>
        <begin position="177"/>
        <end position="263"/>
    </location>
</feature>
<dbReference type="GO" id="GO:0046983">
    <property type="term" value="F:protein dimerization activity"/>
    <property type="evidence" value="ECO:0007669"/>
    <property type="project" value="InterPro"/>
</dbReference>
<keyword evidence="4" id="KW-1185">Reference proteome</keyword>
<dbReference type="PANTHER" id="PTHR23272:SF182">
    <property type="entry name" value="OS09G0381850 PROTEIN"/>
    <property type="match status" value="1"/>
</dbReference>
<dbReference type="SUPFAM" id="SSF53098">
    <property type="entry name" value="Ribonuclease H-like"/>
    <property type="match status" value="1"/>
</dbReference>
<proteinExistence type="predicted"/>
<comment type="caution">
    <text evidence="3">The sequence shown here is derived from an EMBL/GenBank/DDBJ whole genome shotgun (WGS) entry which is preliminary data.</text>
</comment>
<evidence type="ECO:0008006" key="5">
    <source>
        <dbReference type="Google" id="ProtNLM"/>
    </source>
</evidence>
<protein>
    <recommendedName>
        <fullName evidence="5">HAT C-terminal dimerisation domain-containing protein</fullName>
    </recommendedName>
</protein>
<dbReference type="GO" id="GO:0003677">
    <property type="term" value="F:DNA binding"/>
    <property type="evidence" value="ECO:0007669"/>
    <property type="project" value="InterPro"/>
</dbReference>
<dbReference type="InterPro" id="IPR008906">
    <property type="entry name" value="HATC_C_dom"/>
</dbReference>
<reference evidence="3" key="1">
    <citation type="submission" date="2022-07" db="EMBL/GenBank/DDBJ databases">
        <authorList>
            <person name="Macas J."/>
            <person name="Novak P."/>
            <person name="Neumann P."/>
        </authorList>
    </citation>
    <scope>NUCLEOTIDE SEQUENCE</scope>
</reference>
<dbReference type="EMBL" id="CAMAPF010000131">
    <property type="protein sequence ID" value="CAH9105504.1"/>
    <property type="molecule type" value="Genomic_DNA"/>
</dbReference>
<evidence type="ECO:0000259" key="2">
    <source>
        <dbReference type="Pfam" id="PF14372"/>
    </source>
</evidence>
<dbReference type="PANTHER" id="PTHR23272">
    <property type="entry name" value="BED FINGER-RELATED"/>
    <property type="match status" value="1"/>
</dbReference>
<feature type="domain" description="hAT-like transposase RNase-H fold" evidence="2">
    <location>
        <begin position="33"/>
        <end position="120"/>
    </location>
</feature>
<evidence type="ECO:0000313" key="3">
    <source>
        <dbReference type="EMBL" id="CAH9105504.1"/>
    </source>
</evidence>
<dbReference type="Proteomes" id="UP001152523">
    <property type="component" value="Unassembled WGS sequence"/>
</dbReference>